<dbReference type="Proteomes" id="UP000677054">
    <property type="component" value="Unassembled WGS sequence"/>
</dbReference>
<gene>
    <name evidence="1" type="ORF">DSTB1V02_LOCUS10933</name>
</gene>
<dbReference type="AlphaFoldDB" id="A0A7R9ABK2"/>
<accession>A0A7R9ABK2</accession>
<proteinExistence type="predicted"/>
<dbReference type="EMBL" id="CAJPEV010003331">
    <property type="protein sequence ID" value="CAG0899522.1"/>
    <property type="molecule type" value="Genomic_DNA"/>
</dbReference>
<organism evidence="1">
    <name type="scientific">Darwinula stevensoni</name>
    <dbReference type="NCBI Taxonomy" id="69355"/>
    <lineage>
        <taxon>Eukaryota</taxon>
        <taxon>Metazoa</taxon>
        <taxon>Ecdysozoa</taxon>
        <taxon>Arthropoda</taxon>
        <taxon>Crustacea</taxon>
        <taxon>Oligostraca</taxon>
        <taxon>Ostracoda</taxon>
        <taxon>Podocopa</taxon>
        <taxon>Podocopida</taxon>
        <taxon>Darwinulocopina</taxon>
        <taxon>Darwinuloidea</taxon>
        <taxon>Darwinulidae</taxon>
        <taxon>Darwinula</taxon>
    </lineage>
</organism>
<dbReference type="EMBL" id="LR902848">
    <property type="protein sequence ID" value="CAD7251166.1"/>
    <property type="molecule type" value="Genomic_DNA"/>
</dbReference>
<sequence length="101" mass="11330">MKIHLAKGRLCLTPVDLEPKKGMSLSLQECHSSRKSIQIHLAKGRLCLTPVDLEPKKGMSLSLQECHSSRKSIQVCQNPCNSLTHSMLSYKMVTYHILISI</sequence>
<reference evidence="1" key="1">
    <citation type="submission" date="2020-11" db="EMBL/GenBank/DDBJ databases">
        <authorList>
            <person name="Tran Van P."/>
        </authorList>
    </citation>
    <scope>NUCLEOTIDE SEQUENCE</scope>
</reference>
<name>A0A7R9ABK2_9CRUS</name>
<keyword evidence="2" id="KW-1185">Reference proteome</keyword>
<feature type="non-terminal residue" evidence="1">
    <location>
        <position position="1"/>
    </location>
</feature>
<protein>
    <submittedName>
        <fullName evidence="1">Uncharacterized protein</fullName>
    </submittedName>
</protein>
<evidence type="ECO:0000313" key="2">
    <source>
        <dbReference type="Proteomes" id="UP000677054"/>
    </source>
</evidence>
<evidence type="ECO:0000313" key="1">
    <source>
        <dbReference type="EMBL" id="CAD7251166.1"/>
    </source>
</evidence>